<comment type="subcellular location">
    <subcellularLocation>
        <location evidence="5">Cytoplasm</location>
    </subcellularLocation>
</comment>
<comment type="catalytic activity">
    <reaction evidence="5">
        <text>N-terminal L-alanyl-[ribosomal protein bS18] + acetyl-CoA = N-terminal N(alpha)-acetyl-L-alanyl-[ribosomal protein bS18] + CoA + H(+)</text>
        <dbReference type="Rhea" id="RHEA:43756"/>
        <dbReference type="Rhea" id="RHEA-COMP:10676"/>
        <dbReference type="Rhea" id="RHEA-COMP:10677"/>
        <dbReference type="ChEBI" id="CHEBI:15378"/>
        <dbReference type="ChEBI" id="CHEBI:57287"/>
        <dbReference type="ChEBI" id="CHEBI:57288"/>
        <dbReference type="ChEBI" id="CHEBI:64718"/>
        <dbReference type="ChEBI" id="CHEBI:83683"/>
        <dbReference type="EC" id="2.3.1.266"/>
    </reaction>
</comment>
<gene>
    <name evidence="7" type="primary">rimI</name>
    <name evidence="7" type="ORF">H4O21_19545</name>
</gene>
<keyword evidence="7" id="KW-0689">Ribosomal protein</keyword>
<evidence type="ECO:0000313" key="7">
    <source>
        <dbReference type="EMBL" id="MBB1488807.1"/>
    </source>
</evidence>
<dbReference type="CDD" id="cd04301">
    <property type="entry name" value="NAT_SF"/>
    <property type="match status" value="1"/>
</dbReference>
<dbReference type="Proteomes" id="UP000565262">
    <property type="component" value="Unassembled WGS sequence"/>
</dbReference>
<dbReference type="InterPro" id="IPR050680">
    <property type="entry name" value="YpeA/RimI_acetyltransf"/>
</dbReference>
<dbReference type="RefSeq" id="WP_182810575.1">
    <property type="nucleotide sequence ID" value="NZ_JACJFM010000035.1"/>
</dbReference>
<comment type="function">
    <text evidence="5">Acetylates the N-terminal alanine of ribosomal protein bS18.</text>
</comment>
<dbReference type="GO" id="GO:0005737">
    <property type="term" value="C:cytoplasm"/>
    <property type="evidence" value="ECO:0007669"/>
    <property type="project" value="UniProtKB-SubCell"/>
</dbReference>
<dbReference type="InterPro" id="IPR016181">
    <property type="entry name" value="Acyl_CoA_acyltransferase"/>
</dbReference>
<keyword evidence="4" id="KW-0012">Acyltransferase</keyword>
<evidence type="ECO:0000259" key="6">
    <source>
        <dbReference type="PROSITE" id="PS51186"/>
    </source>
</evidence>
<dbReference type="Pfam" id="PF00583">
    <property type="entry name" value="Acetyltransf_1"/>
    <property type="match status" value="1"/>
</dbReference>
<name>A0A839IWQ6_9GAMM</name>
<comment type="similarity">
    <text evidence="1 5">Belongs to the acetyltransferase family. RimI subfamily.</text>
</comment>
<evidence type="ECO:0000256" key="5">
    <source>
        <dbReference type="RuleBase" id="RU363094"/>
    </source>
</evidence>
<evidence type="ECO:0000256" key="3">
    <source>
        <dbReference type="ARBA" id="ARBA00022679"/>
    </source>
</evidence>
<dbReference type="InterPro" id="IPR000182">
    <property type="entry name" value="GNAT_dom"/>
</dbReference>
<accession>A0A839IWQ6</accession>
<keyword evidence="8" id="KW-1185">Reference proteome</keyword>
<dbReference type="PROSITE" id="PS51186">
    <property type="entry name" value="GNAT"/>
    <property type="match status" value="1"/>
</dbReference>
<dbReference type="NCBIfam" id="TIGR01575">
    <property type="entry name" value="rimI"/>
    <property type="match status" value="1"/>
</dbReference>
<feature type="domain" description="N-acetyltransferase" evidence="6">
    <location>
        <begin position="2"/>
        <end position="147"/>
    </location>
</feature>
<keyword evidence="3 7" id="KW-0808">Transferase</keyword>
<comment type="caution">
    <text evidence="7">The sequence shown here is derived from an EMBL/GenBank/DDBJ whole genome shotgun (WGS) entry which is preliminary data.</text>
</comment>
<evidence type="ECO:0000256" key="4">
    <source>
        <dbReference type="ARBA" id="ARBA00023315"/>
    </source>
</evidence>
<dbReference type="GO" id="GO:0008999">
    <property type="term" value="F:protein-N-terminal-alanine acetyltransferase activity"/>
    <property type="evidence" value="ECO:0007669"/>
    <property type="project" value="UniProtKB-EC"/>
</dbReference>
<dbReference type="InterPro" id="IPR006464">
    <property type="entry name" value="AcTrfase_RimI/Ard1"/>
</dbReference>
<dbReference type="EC" id="2.3.1.266" evidence="5"/>
<keyword evidence="7" id="KW-0687">Ribonucleoprotein</keyword>
<proteinExistence type="inferred from homology"/>
<dbReference type="PANTHER" id="PTHR43420">
    <property type="entry name" value="ACETYLTRANSFERASE"/>
    <property type="match status" value="1"/>
</dbReference>
<evidence type="ECO:0000313" key="8">
    <source>
        <dbReference type="Proteomes" id="UP000565262"/>
    </source>
</evidence>
<dbReference type="EMBL" id="JACJFM010000035">
    <property type="protein sequence ID" value="MBB1488807.1"/>
    <property type="molecule type" value="Genomic_DNA"/>
</dbReference>
<evidence type="ECO:0000256" key="2">
    <source>
        <dbReference type="ARBA" id="ARBA00022490"/>
    </source>
</evidence>
<protein>
    <recommendedName>
        <fullName evidence="5">[Ribosomal protein bS18]-alanine N-acetyltransferase</fullName>
        <ecNumber evidence="5">2.3.1.266</ecNumber>
    </recommendedName>
</protein>
<keyword evidence="2 5" id="KW-0963">Cytoplasm</keyword>
<dbReference type="Gene3D" id="3.40.630.30">
    <property type="match status" value="1"/>
</dbReference>
<dbReference type="SUPFAM" id="SSF55729">
    <property type="entry name" value="Acyl-CoA N-acyltransferases (Nat)"/>
    <property type="match status" value="1"/>
</dbReference>
<reference evidence="7 8" key="1">
    <citation type="submission" date="2020-08" db="EMBL/GenBank/DDBJ databases">
        <title>Oceanospirillum sp. nov. isolated from marine sediment.</title>
        <authorList>
            <person name="Ji X."/>
        </authorList>
    </citation>
    <scope>NUCLEOTIDE SEQUENCE [LARGE SCALE GENOMIC DNA]</scope>
    <source>
        <strain evidence="7 8">D5</strain>
    </source>
</reference>
<sequence length="147" mass="16902">MKMIRETGILELDDVMTIERQAHLTPWTRLMFELSLQREDTLLGVYIEQRLCGYAMLQKIADEWHLHNIAVNPVLQGQGIGRYLLDAIIQQAREQQLSVILLEVRESNVAARHLYEKSGFKTDGVRPNYYAIPGEGREDAVMMSCIL</sequence>
<evidence type="ECO:0000256" key="1">
    <source>
        <dbReference type="ARBA" id="ARBA00005395"/>
    </source>
</evidence>
<dbReference type="GO" id="GO:0005840">
    <property type="term" value="C:ribosome"/>
    <property type="evidence" value="ECO:0007669"/>
    <property type="project" value="UniProtKB-KW"/>
</dbReference>
<dbReference type="PANTHER" id="PTHR43420:SF51">
    <property type="entry name" value="PEPTIDYL-LYSINE N-ACETYLTRANSFERASE YIAC"/>
    <property type="match status" value="1"/>
</dbReference>
<organism evidence="7 8">
    <name type="scientific">Oceanospirillum sediminis</name>
    <dbReference type="NCBI Taxonomy" id="2760088"/>
    <lineage>
        <taxon>Bacteria</taxon>
        <taxon>Pseudomonadati</taxon>
        <taxon>Pseudomonadota</taxon>
        <taxon>Gammaproteobacteria</taxon>
        <taxon>Oceanospirillales</taxon>
        <taxon>Oceanospirillaceae</taxon>
        <taxon>Oceanospirillum</taxon>
    </lineage>
</organism>
<dbReference type="AlphaFoldDB" id="A0A839IWQ6"/>